<dbReference type="Pfam" id="PF00581">
    <property type="entry name" value="Rhodanese"/>
    <property type="match status" value="2"/>
</dbReference>
<accession>A0ABN6DAN5</accession>
<dbReference type="PANTHER" id="PTHR43031">
    <property type="entry name" value="FAD-DEPENDENT OXIDOREDUCTASE"/>
    <property type="match status" value="1"/>
</dbReference>
<dbReference type="SMART" id="SM00450">
    <property type="entry name" value="RHOD"/>
    <property type="match status" value="2"/>
</dbReference>
<feature type="domain" description="Rhodanese" evidence="2">
    <location>
        <begin position="261"/>
        <end position="345"/>
    </location>
</feature>
<evidence type="ECO:0000259" key="2">
    <source>
        <dbReference type="PROSITE" id="PS50206"/>
    </source>
</evidence>
<dbReference type="InterPro" id="IPR036873">
    <property type="entry name" value="Rhodanese-like_dom_sf"/>
</dbReference>
<evidence type="ECO:0000313" key="4">
    <source>
        <dbReference type="Proteomes" id="UP000824366"/>
    </source>
</evidence>
<reference evidence="3 4" key="1">
    <citation type="journal article" date="2021" name="Microbiol. Spectr.">
        <title>A Single Bacterium Capable of Oxidation and Reduction of Iron at Circumneutral pH.</title>
        <authorList>
            <person name="Kato S."/>
            <person name="Ohkuma M."/>
        </authorList>
    </citation>
    <scope>NUCLEOTIDE SEQUENCE [LARGE SCALE GENOMIC DNA]</scope>
    <source>
        <strain evidence="3 4">MIZ03</strain>
    </source>
</reference>
<dbReference type="Proteomes" id="UP000824366">
    <property type="component" value="Chromosome"/>
</dbReference>
<feature type="signal peptide" evidence="1">
    <location>
        <begin position="1"/>
        <end position="20"/>
    </location>
</feature>
<protein>
    <submittedName>
        <fullName evidence="3">Thiosulfate sulfurtransferase GlpE</fullName>
    </submittedName>
</protein>
<dbReference type="InterPro" id="IPR050229">
    <property type="entry name" value="GlpE_sulfurtransferase"/>
</dbReference>
<name>A0ABN6DAN5_9BURK</name>
<evidence type="ECO:0000256" key="1">
    <source>
        <dbReference type="SAM" id="SignalP"/>
    </source>
</evidence>
<organism evidence="3 4">
    <name type="scientific">Rhodoferax lithotrophicus</name>
    <dbReference type="NCBI Taxonomy" id="2798804"/>
    <lineage>
        <taxon>Bacteria</taxon>
        <taxon>Pseudomonadati</taxon>
        <taxon>Pseudomonadota</taxon>
        <taxon>Betaproteobacteria</taxon>
        <taxon>Burkholderiales</taxon>
        <taxon>Comamonadaceae</taxon>
        <taxon>Rhodoferax</taxon>
    </lineage>
</organism>
<keyword evidence="4" id="KW-1185">Reference proteome</keyword>
<gene>
    <name evidence="3" type="ORF">MIZ03_2829</name>
</gene>
<dbReference type="InterPro" id="IPR001763">
    <property type="entry name" value="Rhodanese-like_dom"/>
</dbReference>
<dbReference type="RefSeq" id="WP_223903940.1">
    <property type="nucleotide sequence ID" value="NZ_AP024238.1"/>
</dbReference>
<dbReference type="Gene3D" id="3.40.250.10">
    <property type="entry name" value="Rhodanese-like domain"/>
    <property type="match status" value="2"/>
</dbReference>
<feature type="chain" id="PRO_5047120039" evidence="1">
    <location>
        <begin position="21"/>
        <end position="348"/>
    </location>
</feature>
<dbReference type="EMBL" id="AP024238">
    <property type="protein sequence ID" value="BCO27936.1"/>
    <property type="molecule type" value="Genomic_DNA"/>
</dbReference>
<evidence type="ECO:0000313" key="3">
    <source>
        <dbReference type="EMBL" id="BCO27936.1"/>
    </source>
</evidence>
<dbReference type="CDD" id="cd00158">
    <property type="entry name" value="RHOD"/>
    <property type="match status" value="2"/>
</dbReference>
<keyword evidence="1" id="KW-0732">Signal</keyword>
<dbReference type="PROSITE" id="PS50206">
    <property type="entry name" value="RHODANESE_3"/>
    <property type="match status" value="2"/>
</dbReference>
<feature type="domain" description="Rhodanese" evidence="2">
    <location>
        <begin position="44"/>
        <end position="139"/>
    </location>
</feature>
<dbReference type="PANTHER" id="PTHR43031:SF1">
    <property type="entry name" value="PYRIDINE NUCLEOTIDE-DISULPHIDE OXIDOREDUCTASE"/>
    <property type="match status" value="1"/>
</dbReference>
<dbReference type="SUPFAM" id="SSF52821">
    <property type="entry name" value="Rhodanese/Cell cycle control phosphatase"/>
    <property type="match status" value="2"/>
</dbReference>
<dbReference type="PROSITE" id="PS51257">
    <property type="entry name" value="PROKAR_LIPOPROTEIN"/>
    <property type="match status" value="1"/>
</dbReference>
<proteinExistence type="predicted"/>
<sequence>MRRILLGLALSGALACAALAADVKVEADEVINDQMVGFYEQGSIGKNVWVVDSRPVGKFIAGHIPGAVSLPLDMLKKNPNSAEKLGAPKTGKLVFYCSGRECTLSVDSAAMFREMGYTDVWVYRNGVPGWNQKAQPLLAEADFIQKGNLVLIDTAPGQDTISVASNKLVQLTQADLRSAKGHNALANLSKNAPIMVLDRGDMGLVNGVLEDLREQDFRRLAYFPVKAWKGAMAAAPALTMITWAPIYGPGQIAPKDFEAAVAANKFILDVRPTADFVGGHFKGAVNLPIEDMERDFAKIPKDVPVFVNCATGAKSQKTYDILGRKGYTNVSYLDAEIACKGESCTIKE</sequence>
<dbReference type="PROSITE" id="PS00380">
    <property type="entry name" value="RHODANESE_1"/>
    <property type="match status" value="1"/>
</dbReference>
<dbReference type="InterPro" id="IPR001307">
    <property type="entry name" value="Thiosulphate_STrfase_CS"/>
</dbReference>